<dbReference type="Gramene" id="TraesWEE_scaffold_067988_01G000200.1">
    <property type="protein sequence ID" value="TraesWEE_scaffold_067988_01G000200.1"/>
    <property type="gene ID" value="TraesWEE_scaffold_067988_01G000200"/>
</dbReference>
<sequence>MDFRLAPAPRTPSSCRRMVVYTARVDEDLTQTPDPDASSSQNLAATPVQLRLQSSSSRRPVADGDDDMGNGSVGFAWLLVAALLLGSCTTPACSSRLLPDGGAEVWVAGGPGYGSSGKAALVVRRSLGLRLTAPPSPTSNTPRASAAPAPPGGQV</sequence>
<dbReference type="AlphaFoldDB" id="A0A3B6RA93"/>
<evidence type="ECO:0000313" key="2">
    <source>
        <dbReference type="EnsemblPlants" id="TraesCS7A02G144000.1"/>
    </source>
</evidence>
<dbReference type="Gramene" id="TraesCLE_scaffold_089336_01G000200.1">
    <property type="protein sequence ID" value="TraesCLE_scaffold_089336_01G000200.1"/>
    <property type="gene ID" value="TraesCLE_scaffold_089336_01G000200"/>
</dbReference>
<evidence type="ECO:0000256" key="1">
    <source>
        <dbReference type="SAM" id="MobiDB-lite"/>
    </source>
</evidence>
<feature type="region of interest" description="Disordered" evidence="1">
    <location>
        <begin position="130"/>
        <end position="155"/>
    </location>
</feature>
<organism evidence="2">
    <name type="scientific">Triticum aestivum</name>
    <name type="common">Wheat</name>
    <dbReference type="NCBI Taxonomy" id="4565"/>
    <lineage>
        <taxon>Eukaryota</taxon>
        <taxon>Viridiplantae</taxon>
        <taxon>Streptophyta</taxon>
        <taxon>Embryophyta</taxon>
        <taxon>Tracheophyta</taxon>
        <taxon>Spermatophyta</taxon>
        <taxon>Magnoliopsida</taxon>
        <taxon>Liliopsida</taxon>
        <taxon>Poales</taxon>
        <taxon>Poaceae</taxon>
        <taxon>BOP clade</taxon>
        <taxon>Pooideae</taxon>
        <taxon>Triticodae</taxon>
        <taxon>Triticeae</taxon>
        <taxon>Triticinae</taxon>
        <taxon>Triticum</taxon>
    </lineage>
</organism>
<dbReference type="EnsemblPlants" id="TraesCS7A02G144000.1">
    <property type="protein sequence ID" value="TraesCS7A02G144000.1"/>
    <property type="gene ID" value="TraesCS7A02G144000"/>
</dbReference>
<name>A0A3B6RA93_WHEAT</name>
<dbReference type="Proteomes" id="UP000019116">
    <property type="component" value="Chromosome 7A"/>
</dbReference>
<feature type="compositionally biased region" description="Low complexity" evidence="1">
    <location>
        <begin position="49"/>
        <end position="59"/>
    </location>
</feature>
<evidence type="ECO:0000313" key="3">
    <source>
        <dbReference type="Proteomes" id="UP000019116"/>
    </source>
</evidence>
<proteinExistence type="predicted"/>
<feature type="compositionally biased region" description="Polar residues" evidence="1">
    <location>
        <begin position="30"/>
        <end position="44"/>
    </location>
</feature>
<dbReference type="Gramene" id="TraesROB_scaffold_047461_01G000200.1">
    <property type="protein sequence ID" value="TraesROB_scaffold_047461_01G000200.1"/>
    <property type="gene ID" value="TraesROB_scaffold_047461_01G000200"/>
</dbReference>
<dbReference type="Gramene" id="TraesCS7A03G0338000.1">
    <property type="protein sequence ID" value="TraesCS7A03G0338000.1.CDS"/>
    <property type="gene ID" value="TraesCS7A03G0338000"/>
</dbReference>
<dbReference type="Gramene" id="TraesCS7A02G144000.1">
    <property type="protein sequence ID" value="TraesCS7A02G144000.1"/>
    <property type="gene ID" value="TraesCS7A02G144000"/>
</dbReference>
<accession>A0A3B6RA93</accession>
<reference evidence="2" key="1">
    <citation type="submission" date="2018-08" db="EMBL/GenBank/DDBJ databases">
        <authorList>
            <person name="Rossello M."/>
        </authorList>
    </citation>
    <scope>NUCLEOTIDE SEQUENCE [LARGE SCALE GENOMIC DNA]</scope>
    <source>
        <strain evidence="2">cv. Chinese Spring</strain>
    </source>
</reference>
<reference evidence="2" key="2">
    <citation type="submission" date="2018-10" db="UniProtKB">
        <authorList>
            <consortium name="EnsemblPlants"/>
        </authorList>
    </citation>
    <scope>IDENTIFICATION</scope>
</reference>
<protein>
    <submittedName>
        <fullName evidence="2">Uncharacterized protein</fullName>
    </submittedName>
</protein>
<keyword evidence="3" id="KW-1185">Reference proteome</keyword>
<feature type="compositionally biased region" description="Low complexity" evidence="1">
    <location>
        <begin position="138"/>
        <end position="147"/>
    </location>
</feature>
<dbReference type="Gramene" id="TraesCAD_scaffold_064425_01G000200.1">
    <property type="protein sequence ID" value="TraesCAD_scaffold_064425_01G000200.1"/>
    <property type="gene ID" value="TraesCAD_scaffold_064425_01G000200"/>
</dbReference>
<dbReference type="Gramene" id="TraesRN7A0100308000.1">
    <property type="protein sequence ID" value="TraesRN7A0100308000.1"/>
    <property type="gene ID" value="TraesRN7A0100308000"/>
</dbReference>
<feature type="region of interest" description="Disordered" evidence="1">
    <location>
        <begin position="27"/>
        <end position="67"/>
    </location>
</feature>
<dbReference type="OrthoDB" id="10336688at2759"/>